<dbReference type="SUPFAM" id="SSF48208">
    <property type="entry name" value="Six-hairpin glycosidases"/>
    <property type="match status" value="1"/>
</dbReference>
<dbReference type="RefSeq" id="WP_189330092.1">
    <property type="nucleotide sequence ID" value="NZ_AP023356.1"/>
</dbReference>
<name>A0ABM7M7V5_9ACTN</name>
<sequence length="406" mass="44496">MSSATSPLDTEWLARETGRLLDFGRDFAHPLGGAAWLRSDGTPDLGRPVYAWITARMAHVYSVADLLGVPGAGPLADAALAGLTGVLHDKRRGGWHPSVAPDGVPATGKSCYDHAFVVLAAASGTLARRPGARELLTEAVDTMVRRFWEPEAAMFADEWDSGWQRLDGYRGLNANMHAVEAMLAAFDATGDRECRERALAITERAAGWGRAHGWRLPEHYDSRWQPRLDYHRERPQDPFKPFGATVGHALEWSRLILHVEAAFGSAAPDWLLPAAEALFGQAVADGWAVDGAPGFVYTTDWDGTPVVRQRMHWVAAEAIAAAATLYRRTGTPDYAEWYKIWSDYVRGHFVDMEQGSWWHELDTQNRPAATTWPGKPDLYHAVQAMLIPRAPLAPGLAAACASGAVR</sequence>
<keyword evidence="2" id="KW-0413">Isomerase</keyword>
<evidence type="ECO:0000256" key="1">
    <source>
        <dbReference type="ARBA" id="ARBA00008558"/>
    </source>
</evidence>
<keyword evidence="4" id="KW-1185">Reference proteome</keyword>
<accession>A0ABM7M7V5</accession>
<dbReference type="Pfam" id="PF07221">
    <property type="entry name" value="GlcNAc_2-epim"/>
    <property type="match status" value="1"/>
</dbReference>
<dbReference type="InterPro" id="IPR010819">
    <property type="entry name" value="AGE/CE"/>
</dbReference>
<proteinExistence type="inferred from homology"/>
<dbReference type="Gene3D" id="1.50.10.10">
    <property type="match status" value="1"/>
</dbReference>
<reference evidence="3 4" key="1">
    <citation type="submission" date="2020-08" db="EMBL/GenBank/DDBJ databases">
        <title>Whole genome shotgun sequence of Actinoplanes ianthinogenes NBRC 13996.</title>
        <authorList>
            <person name="Komaki H."/>
            <person name="Tamura T."/>
        </authorList>
    </citation>
    <scope>NUCLEOTIDE SEQUENCE [LARGE SCALE GENOMIC DNA]</scope>
    <source>
        <strain evidence="3 4">NBRC 13996</strain>
    </source>
</reference>
<comment type="similarity">
    <text evidence="1">Belongs to the N-acylglucosamine 2-epimerase family.</text>
</comment>
<gene>
    <name evidence="3" type="ORF">Aiant_83750</name>
</gene>
<evidence type="ECO:0000313" key="4">
    <source>
        <dbReference type="Proteomes" id="UP000676967"/>
    </source>
</evidence>
<dbReference type="PANTHER" id="PTHR15108">
    <property type="entry name" value="N-ACYLGLUCOSAMINE-2-EPIMERASE"/>
    <property type="match status" value="1"/>
</dbReference>
<organism evidence="3 4">
    <name type="scientific">Actinoplanes ianthinogenes</name>
    <dbReference type="NCBI Taxonomy" id="122358"/>
    <lineage>
        <taxon>Bacteria</taxon>
        <taxon>Bacillati</taxon>
        <taxon>Actinomycetota</taxon>
        <taxon>Actinomycetes</taxon>
        <taxon>Micromonosporales</taxon>
        <taxon>Micromonosporaceae</taxon>
        <taxon>Actinoplanes</taxon>
    </lineage>
</organism>
<dbReference type="EMBL" id="AP023356">
    <property type="protein sequence ID" value="BCJ47718.1"/>
    <property type="molecule type" value="Genomic_DNA"/>
</dbReference>
<dbReference type="InterPro" id="IPR008928">
    <property type="entry name" value="6-hairpin_glycosidase_sf"/>
</dbReference>
<evidence type="ECO:0000313" key="3">
    <source>
        <dbReference type="EMBL" id="BCJ47718.1"/>
    </source>
</evidence>
<dbReference type="InterPro" id="IPR012341">
    <property type="entry name" value="6hp_glycosidase-like_sf"/>
</dbReference>
<protein>
    <submittedName>
        <fullName evidence="3">N-acylglucosamine 2-epimerase</fullName>
    </submittedName>
</protein>
<evidence type="ECO:0000256" key="2">
    <source>
        <dbReference type="ARBA" id="ARBA00023235"/>
    </source>
</evidence>
<dbReference type="Proteomes" id="UP000676967">
    <property type="component" value="Chromosome"/>
</dbReference>